<evidence type="ECO:0000313" key="3">
    <source>
        <dbReference type="Proteomes" id="UP000613208"/>
    </source>
</evidence>
<dbReference type="SUPFAM" id="SSF55729">
    <property type="entry name" value="Acyl-CoA N-acyltransferases (Nat)"/>
    <property type="match status" value="1"/>
</dbReference>
<proteinExistence type="predicted"/>
<reference evidence="2" key="1">
    <citation type="submission" date="2020-06" db="EMBL/GenBank/DDBJ databases">
        <title>Characterization of fructooligosaccharide metabolism and fructooligosaccharide-degrading enzymes in human commensal butyrate producers.</title>
        <authorList>
            <person name="Tanno H."/>
            <person name="Fujii T."/>
            <person name="Hirano K."/>
            <person name="Maeno S."/>
            <person name="Tonozuka T."/>
            <person name="Sakamoto M."/>
            <person name="Ohkuma M."/>
            <person name="Tochio T."/>
            <person name="Endo A."/>
        </authorList>
    </citation>
    <scope>NUCLEOTIDE SEQUENCE</scope>
    <source>
        <strain evidence="2">JCM 17466</strain>
    </source>
</reference>
<evidence type="ECO:0000313" key="2">
    <source>
        <dbReference type="EMBL" id="GFO84943.1"/>
    </source>
</evidence>
<accession>A0A916Q5T7</accession>
<name>A0A916Q5T7_9FIRM</name>
<gene>
    <name evidence="2" type="ORF">ANBU17_12900</name>
</gene>
<dbReference type="Pfam" id="PF00583">
    <property type="entry name" value="Acetyltransf_1"/>
    <property type="match status" value="1"/>
</dbReference>
<feature type="domain" description="N-acetyltransferase" evidence="1">
    <location>
        <begin position="1"/>
        <end position="151"/>
    </location>
</feature>
<dbReference type="EMBL" id="BLYI01000027">
    <property type="protein sequence ID" value="GFO84943.1"/>
    <property type="molecule type" value="Genomic_DNA"/>
</dbReference>
<dbReference type="GO" id="GO:0016747">
    <property type="term" value="F:acyltransferase activity, transferring groups other than amino-acyl groups"/>
    <property type="evidence" value="ECO:0007669"/>
    <property type="project" value="InterPro"/>
</dbReference>
<dbReference type="InterPro" id="IPR050276">
    <property type="entry name" value="MshD_Acetyltransferase"/>
</dbReference>
<dbReference type="InterPro" id="IPR016181">
    <property type="entry name" value="Acyl_CoA_acyltransferase"/>
</dbReference>
<dbReference type="Proteomes" id="UP000613208">
    <property type="component" value="Unassembled WGS sequence"/>
</dbReference>
<dbReference type="InterPro" id="IPR000182">
    <property type="entry name" value="GNAT_dom"/>
</dbReference>
<protein>
    <submittedName>
        <fullName evidence="2">N-acetyltransferase</fullName>
    </submittedName>
</protein>
<keyword evidence="3" id="KW-1185">Reference proteome</keyword>
<organism evidence="2 3">
    <name type="scientific">Anaerostipes butyraticus</name>
    <dbReference type="NCBI Taxonomy" id="645466"/>
    <lineage>
        <taxon>Bacteria</taxon>
        <taxon>Bacillati</taxon>
        <taxon>Bacillota</taxon>
        <taxon>Clostridia</taxon>
        <taxon>Lachnospirales</taxon>
        <taxon>Lachnospiraceae</taxon>
        <taxon>Anaerostipes</taxon>
    </lineage>
</organism>
<dbReference type="RefSeq" id="WP_201310653.1">
    <property type="nucleotide sequence ID" value="NZ_BLYI01000027.1"/>
</dbReference>
<dbReference type="Gene3D" id="3.40.630.30">
    <property type="match status" value="1"/>
</dbReference>
<dbReference type="PANTHER" id="PTHR43617">
    <property type="entry name" value="L-AMINO ACID N-ACETYLTRANSFERASE"/>
    <property type="match status" value="1"/>
</dbReference>
<comment type="caution">
    <text evidence="2">The sequence shown here is derived from an EMBL/GenBank/DDBJ whole genome shotgun (WGS) entry which is preliminary data.</text>
</comment>
<dbReference type="CDD" id="cd04301">
    <property type="entry name" value="NAT_SF"/>
    <property type="match status" value="1"/>
</dbReference>
<dbReference type="PANTHER" id="PTHR43617:SF2">
    <property type="entry name" value="UPF0039 PROTEIN SLL0451"/>
    <property type="match status" value="1"/>
</dbReference>
<sequence length="169" mass="18899">MTIRQEEQRDYEEVYQLVKKAFETAEESDGTEQDLVTALRNSESFVPELSLVAVEDGKIIGQILFSKIMIGGREELALAPLSVHPKWQKKGIGLALMAKGHEAAGKLGYDYTVVLDHAEYYPKAGYVPARRYGIKSPFDVPDENFMAVRLNDKAENLNGVVQYDKAFGI</sequence>
<dbReference type="AlphaFoldDB" id="A0A916Q5T7"/>
<evidence type="ECO:0000259" key="1">
    <source>
        <dbReference type="PROSITE" id="PS51186"/>
    </source>
</evidence>
<dbReference type="PROSITE" id="PS51186">
    <property type="entry name" value="GNAT"/>
    <property type="match status" value="1"/>
</dbReference>